<evidence type="ECO:0008006" key="3">
    <source>
        <dbReference type="Google" id="ProtNLM"/>
    </source>
</evidence>
<dbReference type="PANTHER" id="PTHR38471">
    <property type="entry name" value="FOUR HELIX BUNDLE PROTEIN"/>
    <property type="match status" value="1"/>
</dbReference>
<organism evidence="1 2">
    <name type="scientific">Candidatus Curtissbacteria bacterium RIFCSPHIGHO2_01_FULL_41_11</name>
    <dbReference type="NCBI Taxonomy" id="1797711"/>
    <lineage>
        <taxon>Bacteria</taxon>
        <taxon>Candidatus Curtissiibacteriota</taxon>
    </lineage>
</organism>
<name>A0A1F5G599_9BACT</name>
<dbReference type="Gene3D" id="1.20.1440.60">
    <property type="entry name" value="23S rRNA-intervening sequence"/>
    <property type="match status" value="1"/>
</dbReference>
<dbReference type="PIRSF" id="PIRSF035652">
    <property type="entry name" value="CHP02436"/>
    <property type="match status" value="1"/>
</dbReference>
<dbReference type="STRING" id="1797711.A2870_01760"/>
<dbReference type="AlphaFoldDB" id="A0A1F5G599"/>
<protein>
    <recommendedName>
        <fullName evidence="3">Four helix bundle protein</fullName>
    </recommendedName>
</protein>
<evidence type="ECO:0000313" key="2">
    <source>
        <dbReference type="Proteomes" id="UP000179102"/>
    </source>
</evidence>
<accession>A0A1F5G599</accession>
<dbReference type="NCBIfam" id="TIGR02436">
    <property type="entry name" value="four helix bundle protein"/>
    <property type="match status" value="1"/>
</dbReference>
<dbReference type="InterPro" id="IPR036583">
    <property type="entry name" value="23S_rRNA_IVS_sf"/>
</dbReference>
<gene>
    <name evidence="1" type="ORF">A2870_01760</name>
</gene>
<dbReference type="InterPro" id="IPR012657">
    <property type="entry name" value="23S_rRNA-intervening_sequence"/>
</dbReference>
<dbReference type="Proteomes" id="UP000179102">
    <property type="component" value="Unassembled WGS sequence"/>
</dbReference>
<dbReference type="EMBL" id="MFAZ01000024">
    <property type="protein sequence ID" value="OGD87019.1"/>
    <property type="molecule type" value="Genomic_DNA"/>
</dbReference>
<comment type="caution">
    <text evidence="1">The sequence shown here is derived from an EMBL/GenBank/DDBJ whole genome shotgun (WGS) entry which is preliminary data.</text>
</comment>
<sequence>MNNSEYKKELLERFLRFSVDIIVLASKLPRTPAGFAIASQVIRSACSIGANCEEAQDAISAKEFLHSLNISLKETRETRYWLRVISESRLLGTEVVEKQLNECNQIVAILTTSVKSLKKRAK</sequence>
<proteinExistence type="predicted"/>
<dbReference type="PANTHER" id="PTHR38471:SF2">
    <property type="entry name" value="FOUR HELIX BUNDLE PROTEIN"/>
    <property type="match status" value="1"/>
</dbReference>
<evidence type="ECO:0000313" key="1">
    <source>
        <dbReference type="EMBL" id="OGD87019.1"/>
    </source>
</evidence>
<dbReference type="Pfam" id="PF05635">
    <property type="entry name" value="23S_rRNA_IVP"/>
    <property type="match status" value="1"/>
</dbReference>
<dbReference type="SUPFAM" id="SSF158446">
    <property type="entry name" value="IVS-encoded protein-like"/>
    <property type="match status" value="1"/>
</dbReference>
<reference evidence="1 2" key="1">
    <citation type="journal article" date="2016" name="Nat. Commun.">
        <title>Thousands of microbial genomes shed light on interconnected biogeochemical processes in an aquifer system.</title>
        <authorList>
            <person name="Anantharaman K."/>
            <person name="Brown C.T."/>
            <person name="Hug L.A."/>
            <person name="Sharon I."/>
            <person name="Castelle C.J."/>
            <person name="Probst A.J."/>
            <person name="Thomas B.C."/>
            <person name="Singh A."/>
            <person name="Wilkins M.J."/>
            <person name="Karaoz U."/>
            <person name="Brodie E.L."/>
            <person name="Williams K.H."/>
            <person name="Hubbard S.S."/>
            <person name="Banfield J.F."/>
        </authorList>
    </citation>
    <scope>NUCLEOTIDE SEQUENCE [LARGE SCALE GENOMIC DNA]</scope>
</reference>